<keyword evidence="1" id="KW-0805">Transcription regulation</keyword>
<accession>A0ABV3SWR0</accession>
<dbReference type="Pfam" id="PF09339">
    <property type="entry name" value="HTH_IclR"/>
    <property type="match status" value="1"/>
</dbReference>
<dbReference type="InterPro" id="IPR036388">
    <property type="entry name" value="WH-like_DNA-bd_sf"/>
</dbReference>
<proteinExistence type="predicted"/>
<feature type="domain" description="IclR-ED" evidence="5">
    <location>
        <begin position="70"/>
        <end position="247"/>
    </location>
</feature>
<dbReference type="SUPFAM" id="SSF46785">
    <property type="entry name" value="Winged helix' DNA-binding domain"/>
    <property type="match status" value="1"/>
</dbReference>
<dbReference type="Proteomes" id="UP001556631">
    <property type="component" value="Unassembled WGS sequence"/>
</dbReference>
<dbReference type="Gene3D" id="1.10.10.10">
    <property type="entry name" value="Winged helix-like DNA-binding domain superfamily/Winged helix DNA-binding domain"/>
    <property type="match status" value="1"/>
</dbReference>
<evidence type="ECO:0000256" key="1">
    <source>
        <dbReference type="ARBA" id="ARBA00023015"/>
    </source>
</evidence>
<dbReference type="InterPro" id="IPR005471">
    <property type="entry name" value="Tscrpt_reg_IclR_N"/>
</dbReference>
<evidence type="ECO:0000259" key="4">
    <source>
        <dbReference type="PROSITE" id="PS51077"/>
    </source>
</evidence>
<dbReference type="PANTHER" id="PTHR30136">
    <property type="entry name" value="HELIX-TURN-HELIX TRANSCRIPTIONAL REGULATOR, ICLR FAMILY"/>
    <property type="match status" value="1"/>
</dbReference>
<comment type="caution">
    <text evidence="6">The sequence shown here is derived from an EMBL/GenBank/DDBJ whole genome shotgun (WGS) entry which is preliminary data.</text>
</comment>
<evidence type="ECO:0000256" key="2">
    <source>
        <dbReference type="ARBA" id="ARBA00023125"/>
    </source>
</evidence>
<evidence type="ECO:0000259" key="5">
    <source>
        <dbReference type="PROSITE" id="PS51078"/>
    </source>
</evidence>
<evidence type="ECO:0000256" key="3">
    <source>
        <dbReference type="ARBA" id="ARBA00023163"/>
    </source>
</evidence>
<organism evidence="6 7">
    <name type="scientific">Nocardioides eburneus</name>
    <dbReference type="NCBI Taxonomy" id="3231482"/>
    <lineage>
        <taxon>Bacteria</taxon>
        <taxon>Bacillati</taxon>
        <taxon>Actinomycetota</taxon>
        <taxon>Actinomycetes</taxon>
        <taxon>Propionibacteriales</taxon>
        <taxon>Nocardioidaceae</taxon>
        <taxon>Nocardioides</taxon>
    </lineage>
</organism>
<keyword evidence="2" id="KW-0238">DNA-binding</keyword>
<evidence type="ECO:0000313" key="6">
    <source>
        <dbReference type="EMBL" id="MEX0427288.1"/>
    </source>
</evidence>
<protein>
    <submittedName>
        <fullName evidence="6">IclR family transcriptional regulator</fullName>
    </submittedName>
</protein>
<feature type="domain" description="HTH iclR-type" evidence="4">
    <location>
        <begin position="9"/>
        <end position="69"/>
    </location>
</feature>
<dbReference type="PROSITE" id="PS51078">
    <property type="entry name" value="ICLR_ED"/>
    <property type="match status" value="1"/>
</dbReference>
<keyword evidence="3" id="KW-0804">Transcription</keyword>
<evidence type="ECO:0000313" key="7">
    <source>
        <dbReference type="Proteomes" id="UP001556631"/>
    </source>
</evidence>
<dbReference type="InterPro" id="IPR029016">
    <property type="entry name" value="GAF-like_dom_sf"/>
</dbReference>
<dbReference type="InterPro" id="IPR036390">
    <property type="entry name" value="WH_DNA-bd_sf"/>
</dbReference>
<dbReference type="PANTHER" id="PTHR30136:SF24">
    <property type="entry name" value="HTH-TYPE TRANSCRIPTIONAL REPRESSOR ALLR"/>
    <property type="match status" value="1"/>
</dbReference>
<dbReference type="SMART" id="SM00346">
    <property type="entry name" value="HTH_ICLR"/>
    <property type="match status" value="1"/>
</dbReference>
<dbReference type="EMBL" id="JBFPJR010000008">
    <property type="protein sequence ID" value="MEX0427288.1"/>
    <property type="molecule type" value="Genomic_DNA"/>
</dbReference>
<dbReference type="InterPro" id="IPR014757">
    <property type="entry name" value="Tscrpt_reg_IclR_C"/>
</dbReference>
<dbReference type="InterPro" id="IPR050707">
    <property type="entry name" value="HTH_MetabolicPath_Reg"/>
</dbReference>
<dbReference type="Pfam" id="PF01614">
    <property type="entry name" value="IclR_C"/>
    <property type="match status" value="1"/>
</dbReference>
<dbReference type="PROSITE" id="PS51077">
    <property type="entry name" value="HTH_ICLR"/>
    <property type="match status" value="1"/>
</dbReference>
<gene>
    <name evidence="6" type="ORF">AB3X52_06630</name>
</gene>
<dbReference type="RefSeq" id="WP_367992520.1">
    <property type="nucleotide sequence ID" value="NZ_JBFPJR010000008.1"/>
</dbReference>
<dbReference type="SUPFAM" id="SSF55781">
    <property type="entry name" value="GAF domain-like"/>
    <property type="match status" value="1"/>
</dbReference>
<sequence length="253" mass="26778">MAGGSAPGASLVARSLTVLGAFDDRHRRLTLSEIAERAGLAPATTLRIVRELVAGEALVRDGRVYRVGRRLWSLGLLASEETDLRDVASPYLQDLHAATRATVHLAIREGDAVLYLDRLSGQASVPVVSRVGARLPLYPTGVGKVLLAHAPAEVVDRVMRSLEPMTRYTVTAPGLLARQLERVRAEGHATTREEMTLGACSVAVPVWSGDDVVAAVGVVVPDFRRELGRLLTGLTMAARGIGRAVSAAPAPGS</sequence>
<keyword evidence="7" id="KW-1185">Reference proteome</keyword>
<dbReference type="Gene3D" id="3.30.450.40">
    <property type="match status" value="1"/>
</dbReference>
<name>A0ABV3SWR0_9ACTN</name>
<reference evidence="6 7" key="1">
    <citation type="submission" date="2024-07" db="EMBL/GenBank/DDBJ databases">
        <authorList>
            <person name="Lee S."/>
            <person name="Kang M."/>
        </authorList>
    </citation>
    <scope>NUCLEOTIDE SEQUENCE [LARGE SCALE GENOMIC DNA]</scope>
    <source>
        <strain evidence="6 7">DS6</strain>
    </source>
</reference>